<dbReference type="Proteomes" id="UP001630127">
    <property type="component" value="Unassembled WGS sequence"/>
</dbReference>
<keyword evidence="4" id="KW-0808">Transferase</keyword>
<gene>
    <name evidence="11" type="ORF">ACH5RR_024874</name>
</gene>
<dbReference type="SUPFAM" id="SSF48239">
    <property type="entry name" value="Terpenoid cyclases/Protein prenyltransferases"/>
    <property type="match status" value="1"/>
</dbReference>
<dbReference type="Gene3D" id="1.50.10.20">
    <property type="match status" value="1"/>
</dbReference>
<sequence>MHAGTRMGELAVDKHVKCILTIEKEKDNFESAVIEHIRLNGAYWGLTTLYILGKLNKVDQDEVVSWLIEFQHESGGFGGNIGHDPHLLFTLSAIQFLALVDKIDALDIDKVSNCILQHVI</sequence>
<keyword evidence="3" id="KW-0637">Prenyltransferase</keyword>
<dbReference type="InterPro" id="IPR001330">
    <property type="entry name" value="Prenyltrans"/>
</dbReference>
<dbReference type="PANTHER" id="PTHR11774:SF11">
    <property type="entry name" value="GERANYLGERANYL TRANSFERASE TYPE-2 SUBUNIT BETA"/>
    <property type="match status" value="1"/>
</dbReference>
<evidence type="ECO:0000256" key="5">
    <source>
        <dbReference type="ARBA" id="ARBA00022723"/>
    </source>
</evidence>
<keyword evidence="6" id="KW-0677">Repeat</keyword>
<keyword evidence="5" id="KW-0479">Metal-binding</keyword>
<dbReference type="AlphaFoldDB" id="A0ABD2YY14"/>
<dbReference type="EMBL" id="JBJUIK010000011">
    <property type="protein sequence ID" value="KAL3512157.1"/>
    <property type="molecule type" value="Genomic_DNA"/>
</dbReference>
<comment type="cofactor">
    <cofactor evidence="1">
        <name>Zn(2+)</name>
        <dbReference type="ChEBI" id="CHEBI:29105"/>
    </cofactor>
</comment>
<dbReference type="Pfam" id="PF00432">
    <property type="entry name" value="Prenyltrans"/>
    <property type="match status" value="1"/>
</dbReference>
<name>A0ABD2YY14_9GENT</name>
<organism evidence="11 12">
    <name type="scientific">Cinchona calisaya</name>
    <dbReference type="NCBI Taxonomy" id="153742"/>
    <lineage>
        <taxon>Eukaryota</taxon>
        <taxon>Viridiplantae</taxon>
        <taxon>Streptophyta</taxon>
        <taxon>Embryophyta</taxon>
        <taxon>Tracheophyta</taxon>
        <taxon>Spermatophyta</taxon>
        <taxon>Magnoliopsida</taxon>
        <taxon>eudicotyledons</taxon>
        <taxon>Gunneridae</taxon>
        <taxon>Pentapetalae</taxon>
        <taxon>asterids</taxon>
        <taxon>lamiids</taxon>
        <taxon>Gentianales</taxon>
        <taxon>Rubiaceae</taxon>
        <taxon>Cinchonoideae</taxon>
        <taxon>Cinchoneae</taxon>
        <taxon>Cinchona</taxon>
    </lineage>
</organism>
<accession>A0ABD2YY14</accession>
<evidence type="ECO:0000313" key="11">
    <source>
        <dbReference type="EMBL" id="KAL3512157.1"/>
    </source>
</evidence>
<dbReference type="InterPro" id="IPR008930">
    <property type="entry name" value="Terpenoid_cyclase/PrenylTrfase"/>
</dbReference>
<evidence type="ECO:0000256" key="2">
    <source>
        <dbReference type="ARBA" id="ARBA00010497"/>
    </source>
</evidence>
<dbReference type="InterPro" id="IPR045089">
    <property type="entry name" value="PGGT1B-like"/>
</dbReference>
<keyword evidence="12" id="KW-1185">Reference proteome</keyword>
<evidence type="ECO:0000256" key="3">
    <source>
        <dbReference type="ARBA" id="ARBA00022602"/>
    </source>
</evidence>
<evidence type="ECO:0000256" key="4">
    <source>
        <dbReference type="ARBA" id="ARBA00022679"/>
    </source>
</evidence>
<evidence type="ECO:0000259" key="10">
    <source>
        <dbReference type="Pfam" id="PF00432"/>
    </source>
</evidence>
<evidence type="ECO:0000256" key="8">
    <source>
        <dbReference type="ARBA" id="ARBA00030816"/>
    </source>
</evidence>
<comment type="caution">
    <text evidence="11">The sequence shown here is derived from an EMBL/GenBank/DDBJ whole genome shotgun (WGS) entry which is preliminary data.</text>
</comment>
<evidence type="ECO:0000313" key="12">
    <source>
        <dbReference type="Proteomes" id="UP001630127"/>
    </source>
</evidence>
<comment type="similarity">
    <text evidence="2">Belongs to the protein prenyltransferase subunit beta family.</text>
</comment>
<evidence type="ECO:0000256" key="9">
    <source>
        <dbReference type="ARBA" id="ARBA00032766"/>
    </source>
</evidence>
<evidence type="ECO:0000256" key="1">
    <source>
        <dbReference type="ARBA" id="ARBA00001947"/>
    </source>
</evidence>
<protein>
    <recommendedName>
        <fullName evidence="8">Geranylgeranyl transferase type II subunit beta</fullName>
    </recommendedName>
    <alternativeName>
        <fullName evidence="9">Type II protein geranyl-geranyltransferase subunit beta</fullName>
    </alternativeName>
</protein>
<dbReference type="PANTHER" id="PTHR11774">
    <property type="entry name" value="GERANYLGERANYL TRANSFERASE TYPE BETA SUBUNIT"/>
    <property type="match status" value="1"/>
</dbReference>
<keyword evidence="7" id="KW-0862">Zinc</keyword>
<dbReference type="GO" id="GO:0004659">
    <property type="term" value="F:prenyltransferase activity"/>
    <property type="evidence" value="ECO:0007669"/>
    <property type="project" value="UniProtKB-KW"/>
</dbReference>
<evidence type="ECO:0000256" key="7">
    <source>
        <dbReference type="ARBA" id="ARBA00022833"/>
    </source>
</evidence>
<feature type="domain" description="Prenyltransferase alpha-alpha toroid" evidence="10">
    <location>
        <begin position="10"/>
        <end position="117"/>
    </location>
</feature>
<evidence type="ECO:0000256" key="6">
    <source>
        <dbReference type="ARBA" id="ARBA00022737"/>
    </source>
</evidence>
<proteinExistence type="inferred from homology"/>
<dbReference type="GO" id="GO:0046872">
    <property type="term" value="F:metal ion binding"/>
    <property type="evidence" value="ECO:0007669"/>
    <property type="project" value="UniProtKB-KW"/>
</dbReference>
<reference evidence="11 12" key="1">
    <citation type="submission" date="2024-11" db="EMBL/GenBank/DDBJ databases">
        <title>A near-complete genome assembly of Cinchona calisaya.</title>
        <authorList>
            <person name="Lian D.C."/>
            <person name="Zhao X.W."/>
            <person name="Wei L."/>
        </authorList>
    </citation>
    <scope>NUCLEOTIDE SEQUENCE [LARGE SCALE GENOMIC DNA]</scope>
    <source>
        <tissue evidence="11">Nenye</tissue>
    </source>
</reference>